<gene>
    <name evidence="4" type="ORF">niasHS_010540</name>
</gene>
<evidence type="ECO:0000313" key="4">
    <source>
        <dbReference type="EMBL" id="KAL3082738.1"/>
    </source>
</evidence>
<dbReference type="InterPro" id="IPR013783">
    <property type="entry name" value="Ig-like_fold"/>
</dbReference>
<feature type="region of interest" description="Disordered" evidence="2">
    <location>
        <begin position="146"/>
        <end position="192"/>
    </location>
</feature>
<dbReference type="AlphaFoldDB" id="A0ABD2IT39"/>
<feature type="compositionally biased region" description="Basic residues" evidence="2">
    <location>
        <begin position="94"/>
        <end position="103"/>
    </location>
</feature>
<dbReference type="Gene3D" id="2.60.40.10">
    <property type="entry name" value="Immunoglobulins"/>
    <property type="match status" value="3"/>
</dbReference>
<feature type="domain" description="Immunoglobulin" evidence="3">
    <location>
        <begin position="247"/>
        <end position="329"/>
    </location>
</feature>
<dbReference type="PANTHER" id="PTHR13817">
    <property type="entry name" value="TITIN"/>
    <property type="match status" value="1"/>
</dbReference>
<dbReference type="InterPro" id="IPR013098">
    <property type="entry name" value="Ig_I-set"/>
</dbReference>
<evidence type="ECO:0000256" key="2">
    <source>
        <dbReference type="SAM" id="MobiDB-lite"/>
    </source>
</evidence>
<evidence type="ECO:0000259" key="3">
    <source>
        <dbReference type="SMART" id="SM00409"/>
    </source>
</evidence>
<dbReference type="Proteomes" id="UP001620645">
    <property type="component" value="Unassembled WGS sequence"/>
</dbReference>
<dbReference type="InterPro" id="IPR036179">
    <property type="entry name" value="Ig-like_dom_sf"/>
</dbReference>
<dbReference type="InterPro" id="IPR036116">
    <property type="entry name" value="FN3_sf"/>
</dbReference>
<keyword evidence="1" id="KW-0677">Repeat</keyword>
<reference evidence="4 5" key="1">
    <citation type="submission" date="2024-10" db="EMBL/GenBank/DDBJ databases">
        <authorList>
            <person name="Kim D."/>
        </authorList>
    </citation>
    <scope>NUCLEOTIDE SEQUENCE [LARGE SCALE GENOMIC DNA]</scope>
    <source>
        <strain evidence="4">Taebaek</strain>
    </source>
</reference>
<evidence type="ECO:0000313" key="5">
    <source>
        <dbReference type="Proteomes" id="UP001620645"/>
    </source>
</evidence>
<dbReference type="InterPro" id="IPR050964">
    <property type="entry name" value="Striated_Muscle_Regulatory"/>
</dbReference>
<dbReference type="SMART" id="SM00409">
    <property type="entry name" value="IG"/>
    <property type="match status" value="2"/>
</dbReference>
<comment type="caution">
    <text evidence="4">The sequence shown here is derived from an EMBL/GenBank/DDBJ whole genome shotgun (WGS) entry which is preliminary data.</text>
</comment>
<feature type="domain" description="Immunoglobulin" evidence="3">
    <location>
        <begin position="340"/>
        <end position="485"/>
    </location>
</feature>
<dbReference type="SUPFAM" id="SSF49265">
    <property type="entry name" value="Fibronectin type III"/>
    <property type="match status" value="1"/>
</dbReference>
<sequence length="575" mass="66791">MNVNLGGAFGLDGLKEVRTAGEEAKEEKQKMKVDEEAVQKQKRERESRMKKRKLEEEKAKAEQEETKRKLEEMKVRALEKKEEEEQRIKESWQKRKRKSRRAKGAGNTGKEEGERRMEEEMGEKKSMKRKVTKERVTFKADEFLEEHVEPSVEQSASSLGMAEVEETDIRRRERRGEGAERETGESRMGSLNNYETKEVDYEQDEVEQFLARRRQRFQLDEVQHFDEELPRATRHRTVRKGFVSLPDSEVIAARGDTVTFECELFNESDQVSWRINGQPLERLRDNRCSVVNYAYIRQLKIVDVVPLDSNMKVQITLDDQTIESVLAVEETPVEFAEKLPRKTIAHCDETITLAATLSHDAAQKISWYHNGRELTELGTEHAISKEGCLFHGKPSLDQQKGERIVLDSNENLSLNIRLKSLPEPELDLYLNGELLTPELRTSLTVLEEALLLTRKELTKEDMGTYRVVLFNEYGEAAVEYEVYVRDVPDLPSGLMVTDVWHDYCFLKWNPPPGTDLFDDAERITGYVMKKKGAQRRVWQRVGQLSQFTNETFVEELDYDHPYVFCVEYFGCEIGI</sequence>
<keyword evidence="5" id="KW-1185">Reference proteome</keyword>
<name>A0ABD2IT39_HETSC</name>
<dbReference type="CDD" id="cd00063">
    <property type="entry name" value="FN3"/>
    <property type="match status" value="1"/>
</dbReference>
<evidence type="ECO:0000256" key="1">
    <source>
        <dbReference type="ARBA" id="ARBA00022737"/>
    </source>
</evidence>
<dbReference type="InterPro" id="IPR003599">
    <property type="entry name" value="Ig_sub"/>
</dbReference>
<accession>A0ABD2IT39</accession>
<feature type="compositionally biased region" description="Basic and acidic residues" evidence="2">
    <location>
        <begin position="16"/>
        <end position="93"/>
    </location>
</feature>
<protein>
    <recommendedName>
        <fullName evidence="3">Immunoglobulin domain-containing protein</fullName>
    </recommendedName>
</protein>
<dbReference type="PANTHER" id="PTHR13817:SF151">
    <property type="entry name" value="TITIN"/>
    <property type="match status" value="1"/>
</dbReference>
<dbReference type="InterPro" id="IPR003961">
    <property type="entry name" value="FN3_dom"/>
</dbReference>
<organism evidence="4 5">
    <name type="scientific">Heterodera schachtii</name>
    <name type="common">Sugarbeet cyst nematode worm</name>
    <name type="synonym">Tylenchus schachtii</name>
    <dbReference type="NCBI Taxonomy" id="97005"/>
    <lineage>
        <taxon>Eukaryota</taxon>
        <taxon>Metazoa</taxon>
        <taxon>Ecdysozoa</taxon>
        <taxon>Nematoda</taxon>
        <taxon>Chromadorea</taxon>
        <taxon>Rhabditida</taxon>
        <taxon>Tylenchina</taxon>
        <taxon>Tylenchomorpha</taxon>
        <taxon>Tylenchoidea</taxon>
        <taxon>Heteroderidae</taxon>
        <taxon>Heteroderinae</taxon>
        <taxon>Heterodera</taxon>
    </lineage>
</organism>
<feature type="compositionally biased region" description="Basic and acidic residues" evidence="2">
    <location>
        <begin position="109"/>
        <end position="125"/>
    </location>
</feature>
<feature type="region of interest" description="Disordered" evidence="2">
    <location>
        <begin position="16"/>
        <end position="131"/>
    </location>
</feature>
<dbReference type="SUPFAM" id="SSF48726">
    <property type="entry name" value="Immunoglobulin"/>
    <property type="match status" value="2"/>
</dbReference>
<dbReference type="Pfam" id="PF07679">
    <property type="entry name" value="I-set"/>
    <property type="match status" value="1"/>
</dbReference>
<dbReference type="EMBL" id="JBICCN010000254">
    <property type="protein sequence ID" value="KAL3082738.1"/>
    <property type="molecule type" value="Genomic_DNA"/>
</dbReference>
<feature type="compositionally biased region" description="Basic and acidic residues" evidence="2">
    <location>
        <begin position="167"/>
        <end position="185"/>
    </location>
</feature>
<proteinExistence type="predicted"/>